<dbReference type="PaxDb" id="121845-A0A1S3DTE3"/>
<keyword evidence="2" id="KW-1185">Reference proteome</keyword>
<accession>A0A1S3DTE3</accession>
<dbReference type="Proteomes" id="UP000079169">
    <property type="component" value="Unplaced"/>
</dbReference>
<dbReference type="GO" id="GO:0046872">
    <property type="term" value="F:metal ion binding"/>
    <property type="evidence" value="ECO:0007669"/>
    <property type="project" value="UniProtKB-KW"/>
</dbReference>
<dbReference type="GO" id="GO:0004174">
    <property type="term" value="F:electron-transferring-flavoprotein dehydrogenase activity"/>
    <property type="evidence" value="ECO:0007669"/>
    <property type="project" value="UniProtKB-UniRule"/>
</dbReference>
<keyword evidence="1" id="KW-0830">Ubiquinone</keyword>
<dbReference type="PANTHER" id="PTHR10617:SF107">
    <property type="entry name" value="ELECTRON TRANSFER FLAVOPROTEIN-UBIQUINONE OXIDOREDUCTASE, MITOCHONDRIAL"/>
    <property type="match status" value="1"/>
</dbReference>
<organism evidence="2 3">
    <name type="scientific">Diaphorina citri</name>
    <name type="common">Asian citrus psyllid</name>
    <dbReference type="NCBI Taxonomy" id="121845"/>
    <lineage>
        <taxon>Eukaryota</taxon>
        <taxon>Metazoa</taxon>
        <taxon>Ecdysozoa</taxon>
        <taxon>Arthropoda</taxon>
        <taxon>Hexapoda</taxon>
        <taxon>Insecta</taxon>
        <taxon>Pterygota</taxon>
        <taxon>Neoptera</taxon>
        <taxon>Paraneoptera</taxon>
        <taxon>Hemiptera</taxon>
        <taxon>Sternorrhyncha</taxon>
        <taxon>Psylloidea</taxon>
        <taxon>Psyllidae</taxon>
        <taxon>Diaphorininae</taxon>
        <taxon>Diaphorina</taxon>
    </lineage>
</organism>
<dbReference type="SUPFAM" id="SSF51905">
    <property type="entry name" value="FAD/NAD(P)-binding domain"/>
    <property type="match status" value="2"/>
</dbReference>
<protein>
    <recommendedName>
        <fullName evidence="1">Electron transfer flavoprotein-ubiquinone oxidoreductase</fullName>
        <shortName evidence="1">ETF-QO</shortName>
        <ecNumber evidence="1">1.5.5.1</ecNumber>
    </recommendedName>
</protein>
<dbReference type="EC" id="1.5.5.1" evidence="1"/>
<keyword evidence="1" id="KW-0285">Flavoprotein</keyword>
<keyword evidence="1" id="KW-0274">FAD</keyword>
<dbReference type="PANTHER" id="PTHR10617">
    <property type="entry name" value="ELECTRON TRANSFER FLAVOPROTEIN-UBIQUINONE OXIDOREDUCTASE"/>
    <property type="match status" value="1"/>
</dbReference>
<keyword evidence="1" id="KW-0479">Metal-binding</keyword>
<keyword evidence="1" id="KW-0560">Oxidoreductase</keyword>
<dbReference type="GO" id="GO:0051539">
    <property type="term" value="F:4 iron, 4 sulfur cluster binding"/>
    <property type="evidence" value="ECO:0007669"/>
    <property type="project" value="UniProtKB-UniRule"/>
</dbReference>
<evidence type="ECO:0000313" key="3">
    <source>
        <dbReference type="RefSeq" id="XP_008486774.2"/>
    </source>
</evidence>
<proteinExistence type="predicted"/>
<dbReference type="GeneID" id="103523513"/>
<dbReference type="STRING" id="121845.A0A1S3DTE3"/>
<reference evidence="3" key="1">
    <citation type="submission" date="2025-08" db="UniProtKB">
        <authorList>
            <consortium name="RefSeq"/>
        </authorList>
    </citation>
    <scope>IDENTIFICATION</scope>
</reference>
<dbReference type="RefSeq" id="XP_008486774.2">
    <property type="nucleotide sequence ID" value="XM_008488552.2"/>
</dbReference>
<comment type="catalytic activity">
    <reaction evidence="1">
        <text>a ubiquinone + reduced [electron-transfer flavoprotein] = a ubiquinol + oxidized [electron-transfer flavoprotein] + H(+)</text>
        <dbReference type="Rhea" id="RHEA:24052"/>
        <dbReference type="Rhea" id="RHEA-COMP:9565"/>
        <dbReference type="Rhea" id="RHEA-COMP:9566"/>
        <dbReference type="Rhea" id="RHEA-COMP:10685"/>
        <dbReference type="Rhea" id="RHEA-COMP:10686"/>
        <dbReference type="ChEBI" id="CHEBI:15378"/>
        <dbReference type="ChEBI" id="CHEBI:16389"/>
        <dbReference type="ChEBI" id="CHEBI:17976"/>
        <dbReference type="ChEBI" id="CHEBI:57692"/>
        <dbReference type="ChEBI" id="CHEBI:58307"/>
        <dbReference type="EC" id="1.5.5.1"/>
    </reaction>
</comment>
<dbReference type="KEGG" id="dci:103523513"/>
<feature type="non-terminal residue" evidence="3">
    <location>
        <position position="223"/>
    </location>
</feature>
<evidence type="ECO:0000256" key="1">
    <source>
        <dbReference type="RuleBase" id="RU366068"/>
    </source>
</evidence>
<sequence>MPMNNHGNYVVRLGHVVKWLGEQAEAMGVEIYPGIPASEVLYHGDGSVKGIATGDVGIAKDGSPKDTFARGMELHAKVTIFAEGCHGHLTKSLSSRFNLRGQACPQDLRDWTEEVWEVKPELHKPGRVEHTIGWPLVSVCMPMNNHGNYVVRLGHVVKWLGEQAEAMGVEIYPGIPASEVLYHGDGSVKGIATGDVGIAKDGSPKDTFARGMELHAKVTIFAE</sequence>
<keyword evidence="1" id="KW-0249">Electron transport</keyword>
<dbReference type="GO" id="GO:0005743">
    <property type="term" value="C:mitochondrial inner membrane"/>
    <property type="evidence" value="ECO:0007669"/>
    <property type="project" value="TreeGrafter"/>
</dbReference>
<dbReference type="InterPro" id="IPR036188">
    <property type="entry name" value="FAD/NAD-bd_sf"/>
</dbReference>
<keyword evidence="1" id="KW-0411">Iron-sulfur</keyword>
<gene>
    <name evidence="3" type="primary">LOC103523513</name>
</gene>
<name>A0A1S3DTE3_DIACI</name>
<comment type="cofactor">
    <cofactor evidence="1">
        <name>FAD</name>
        <dbReference type="ChEBI" id="CHEBI:57692"/>
    </cofactor>
</comment>
<dbReference type="Gene3D" id="3.50.50.60">
    <property type="entry name" value="FAD/NAD(P)-binding domain"/>
    <property type="match status" value="2"/>
</dbReference>
<comment type="function">
    <text evidence="1">Accepts electrons from ETF and reduces ubiquinone.</text>
</comment>
<keyword evidence="1" id="KW-0408">Iron</keyword>
<evidence type="ECO:0000313" key="2">
    <source>
        <dbReference type="Proteomes" id="UP000079169"/>
    </source>
</evidence>
<dbReference type="InterPro" id="IPR040156">
    <property type="entry name" value="ETF-QO"/>
</dbReference>
<keyword evidence="1" id="KW-0813">Transport</keyword>
<comment type="cofactor">
    <cofactor evidence="1">
        <name>[4Fe-4S] cluster</name>
        <dbReference type="ChEBI" id="CHEBI:49883"/>
    </cofactor>
    <text evidence="1">Binds 1 [4Fe-4S] cluster.</text>
</comment>
<dbReference type="AlphaFoldDB" id="A0A1S3DTE3"/>